<dbReference type="Pfam" id="PF00890">
    <property type="entry name" value="FAD_binding_2"/>
    <property type="match status" value="1"/>
</dbReference>
<dbReference type="PANTHER" id="PTHR32479">
    <property type="entry name" value="GLYCOLATE OXIDASE IRON-SULFUR SUBUNIT"/>
    <property type="match status" value="1"/>
</dbReference>
<dbReference type="Pfam" id="PF02754">
    <property type="entry name" value="CCG"/>
    <property type="match status" value="2"/>
</dbReference>
<evidence type="ECO:0000313" key="10">
    <source>
        <dbReference type="EMBL" id="EEC80857.1"/>
    </source>
</evidence>
<keyword evidence="11" id="KW-1185">Reference proteome</keyword>
<organism evidence="10 11">
    <name type="scientific">Oryza sativa subsp. indica</name>
    <name type="common">Rice</name>
    <dbReference type="NCBI Taxonomy" id="39946"/>
    <lineage>
        <taxon>Eukaryota</taxon>
        <taxon>Viridiplantae</taxon>
        <taxon>Streptophyta</taxon>
        <taxon>Embryophyta</taxon>
        <taxon>Tracheophyta</taxon>
        <taxon>Spermatophyta</taxon>
        <taxon>Magnoliopsida</taxon>
        <taxon>Liliopsida</taxon>
        <taxon>Poales</taxon>
        <taxon>Poaceae</taxon>
        <taxon>BOP clade</taxon>
        <taxon>Oryzoideae</taxon>
        <taxon>Oryzeae</taxon>
        <taxon>Oryzinae</taxon>
        <taxon>Oryza</taxon>
        <taxon>Oryza sativa</taxon>
    </lineage>
</organism>
<dbReference type="SUPFAM" id="SSF46548">
    <property type="entry name" value="alpha-helical ferredoxin"/>
    <property type="match status" value="1"/>
</dbReference>
<evidence type="ECO:0000256" key="4">
    <source>
        <dbReference type="ARBA" id="ARBA00022723"/>
    </source>
</evidence>
<dbReference type="NCBIfam" id="TIGR03378">
    <property type="entry name" value="glycerol3P_GlpB"/>
    <property type="match status" value="1"/>
</dbReference>
<feature type="domain" description="4Fe-4S ferredoxin-type" evidence="9">
    <location>
        <begin position="375"/>
        <end position="400"/>
    </location>
</feature>
<dbReference type="GO" id="GO:0009061">
    <property type="term" value="P:anaerobic respiration"/>
    <property type="evidence" value="ECO:0007669"/>
    <property type="project" value="InterPro"/>
</dbReference>
<dbReference type="HOGENOM" id="CLU_391488_0_0_1"/>
<keyword evidence="6" id="KW-0560">Oxidoreductase</keyword>
<keyword evidence="4" id="KW-0479">Metal-binding</keyword>
<dbReference type="EMBL" id="CM000131">
    <property type="protein sequence ID" value="EEC80857.1"/>
    <property type="molecule type" value="Genomic_DNA"/>
</dbReference>
<evidence type="ECO:0000259" key="9">
    <source>
        <dbReference type="PROSITE" id="PS51379"/>
    </source>
</evidence>
<dbReference type="SUPFAM" id="SSF51905">
    <property type="entry name" value="FAD/NAD(P)-binding domain"/>
    <property type="match status" value="1"/>
</dbReference>
<dbReference type="NCBIfam" id="NF003719">
    <property type="entry name" value="PRK05329.1-2"/>
    <property type="match status" value="1"/>
</dbReference>
<dbReference type="GO" id="GO:0016020">
    <property type="term" value="C:membrane"/>
    <property type="evidence" value="ECO:0007669"/>
    <property type="project" value="InterPro"/>
</dbReference>
<evidence type="ECO:0000256" key="2">
    <source>
        <dbReference type="ARBA" id="ARBA00022630"/>
    </source>
</evidence>
<dbReference type="PANTHER" id="PTHR32479:SF19">
    <property type="entry name" value="ANAEROBIC GLYCEROL-3-PHOSPHATE DEHYDROGENASE SUBUNIT C"/>
    <property type="match status" value="1"/>
</dbReference>
<dbReference type="InterPro" id="IPR017900">
    <property type="entry name" value="4Fe4S_Fe_S_CS"/>
</dbReference>
<dbReference type="AlphaFoldDB" id="B8B421"/>
<accession>B8B421</accession>
<sequence>MPLAALPQLAQQAPQHPYALIGPGRVAALSAAAQRLLERCGLNLQGEGVNNHLRITPLGTRRATWLSPQAIPTLPLTGQLPWRRIAVIGIEGFLDFQPQMAADALSRELGVQTDVAYLHMPALDRLRNNPSEFRAVNIARVLDLMESLPPMAEELRRLAGEAEALFLPACLGLEDDASLAVLQDAVGKPIRLLPTLPPSVPGMRLHQALRRRFQQLGGVFMPGDSVLRAESEAGRVTGLYTRNHGDIPLRAQQVVLASGSFFSNGLVADFDGVREPIFGLDVHSRADRADWSRRELFAPQPYLQFGVRTDGRLRAMKQGVPFDNLYAIGAVAGGYDPLQQGCGAGVSLIGALHVAQQIAAEENAGPDGERLRLKDPALYDEALKYCTNCKRCEVACPSDVKIGDIIQRARADFAQSKPTLRDAILSHTDIMGSLSTPFAPIVNAATGLKPVRKLLDKALKIDHRRELPKYSFGTFRRWYRQQAQAQQRYAEQVAFFHGCFVNYNHPQLGKDLVRVFNALDIGVQLLKREKCCGVPLIANGFIDQAKKQARVNAESLQETVLERGIPVVATSSSCTFTLRDEYPHLLDVDTTAPAAQAHAAAGGLSHALPYGEDGLDRLHLELLRQIPGLELVVLDSQCCGIAGTYGFKSENYATSQGIGAPLFRQIEESGVDLVVTDCETCKWQIEMSTSKRCEHPITLLAQALA</sequence>
<evidence type="ECO:0000256" key="8">
    <source>
        <dbReference type="ARBA" id="ARBA00023014"/>
    </source>
</evidence>
<evidence type="ECO:0000256" key="1">
    <source>
        <dbReference type="ARBA" id="ARBA00022485"/>
    </source>
</evidence>
<keyword evidence="5" id="KW-0677">Repeat</keyword>
<protein>
    <recommendedName>
        <fullName evidence="9">4Fe-4S ferredoxin-type domain-containing protein</fullName>
    </recommendedName>
</protein>
<reference evidence="10 11" key="1">
    <citation type="journal article" date="2005" name="PLoS Biol.">
        <title>The genomes of Oryza sativa: a history of duplications.</title>
        <authorList>
            <person name="Yu J."/>
            <person name="Wang J."/>
            <person name="Lin W."/>
            <person name="Li S."/>
            <person name="Li H."/>
            <person name="Zhou J."/>
            <person name="Ni P."/>
            <person name="Dong W."/>
            <person name="Hu S."/>
            <person name="Zeng C."/>
            <person name="Zhang J."/>
            <person name="Zhang Y."/>
            <person name="Li R."/>
            <person name="Xu Z."/>
            <person name="Li S."/>
            <person name="Li X."/>
            <person name="Zheng H."/>
            <person name="Cong L."/>
            <person name="Lin L."/>
            <person name="Yin J."/>
            <person name="Geng J."/>
            <person name="Li G."/>
            <person name="Shi J."/>
            <person name="Liu J."/>
            <person name="Lv H."/>
            <person name="Li J."/>
            <person name="Wang J."/>
            <person name="Deng Y."/>
            <person name="Ran L."/>
            <person name="Shi X."/>
            <person name="Wang X."/>
            <person name="Wu Q."/>
            <person name="Li C."/>
            <person name="Ren X."/>
            <person name="Wang J."/>
            <person name="Wang X."/>
            <person name="Li D."/>
            <person name="Liu D."/>
            <person name="Zhang X."/>
            <person name="Ji Z."/>
            <person name="Zhao W."/>
            <person name="Sun Y."/>
            <person name="Zhang Z."/>
            <person name="Bao J."/>
            <person name="Han Y."/>
            <person name="Dong L."/>
            <person name="Ji J."/>
            <person name="Chen P."/>
            <person name="Wu S."/>
            <person name="Liu J."/>
            <person name="Xiao Y."/>
            <person name="Bu D."/>
            <person name="Tan J."/>
            <person name="Yang L."/>
            <person name="Ye C."/>
            <person name="Zhang J."/>
            <person name="Xu J."/>
            <person name="Zhou Y."/>
            <person name="Yu Y."/>
            <person name="Zhang B."/>
            <person name="Zhuang S."/>
            <person name="Wei H."/>
            <person name="Liu B."/>
            <person name="Lei M."/>
            <person name="Yu H."/>
            <person name="Li Y."/>
            <person name="Xu H."/>
            <person name="Wei S."/>
            <person name="He X."/>
            <person name="Fang L."/>
            <person name="Zhang Z."/>
            <person name="Zhang Y."/>
            <person name="Huang X."/>
            <person name="Su Z."/>
            <person name="Tong W."/>
            <person name="Li J."/>
            <person name="Tong Z."/>
            <person name="Li S."/>
            <person name="Ye J."/>
            <person name="Wang L."/>
            <person name="Fang L."/>
            <person name="Lei T."/>
            <person name="Chen C."/>
            <person name="Chen H."/>
            <person name="Xu Z."/>
            <person name="Li H."/>
            <person name="Huang H."/>
            <person name="Zhang F."/>
            <person name="Xu H."/>
            <person name="Li N."/>
            <person name="Zhao C."/>
            <person name="Li S."/>
            <person name="Dong L."/>
            <person name="Huang Y."/>
            <person name="Li L."/>
            <person name="Xi Y."/>
            <person name="Qi Q."/>
            <person name="Li W."/>
            <person name="Zhang B."/>
            <person name="Hu W."/>
            <person name="Zhang Y."/>
            <person name="Tian X."/>
            <person name="Jiao Y."/>
            <person name="Liang X."/>
            <person name="Jin J."/>
            <person name="Gao L."/>
            <person name="Zheng W."/>
            <person name="Hao B."/>
            <person name="Liu S."/>
            <person name="Wang W."/>
            <person name="Yuan L."/>
            <person name="Cao M."/>
            <person name="McDermott J."/>
            <person name="Samudrala R."/>
            <person name="Wang J."/>
            <person name="Wong G.K."/>
            <person name="Yang H."/>
        </authorList>
    </citation>
    <scope>NUCLEOTIDE SEQUENCE [LARGE SCALE GENOMIC DNA]</scope>
    <source>
        <strain evidence="11">cv. 93-11</strain>
    </source>
</reference>
<keyword evidence="2" id="KW-0285">Flavoprotein</keyword>
<dbReference type="STRING" id="39946.B8B421"/>
<dbReference type="InterPro" id="IPR017753">
    <property type="entry name" value="G3P_DH_GlpC_su"/>
</dbReference>
<gene>
    <name evidence="10" type="ORF">OsI_23475</name>
</gene>
<keyword evidence="1" id="KW-0004">4Fe-4S</keyword>
<dbReference type="GO" id="GO:0046872">
    <property type="term" value="F:metal ion binding"/>
    <property type="evidence" value="ECO:0007669"/>
    <property type="project" value="UniProtKB-KW"/>
</dbReference>
<dbReference type="Gene3D" id="1.10.1060.10">
    <property type="entry name" value="Alpha-helical ferredoxin"/>
    <property type="match status" value="1"/>
</dbReference>
<dbReference type="InterPro" id="IPR004017">
    <property type="entry name" value="Cys_rich_dom"/>
</dbReference>
<dbReference type="Proteomes" id="UP000007015">
    <property type="component" value="Chromosome 6"/>
</dbReference>
<dbReference type="InterPro" id="IPR009051">
    <property type="entry name" value="Helical_ferredxn"/>
</dbReference>
<evidence type="ECO:0000256" key="3">
    <source>
        <dbReference type="ARBA" id="ARBA00022643"/>
    </source>
</evidence>
<dbReference type="NCBIfam" id="NF003718">
    <property type="entry name" value="PRK05329.1-1"/>
    <property type="match status" value="1"/>
</dbReference>
<dbReference type="PROSITE" id="PS51379">
    <property type="entry name" value="4FE4S_FER_2"/>
    <property type="match status" value="1"/>
</dbReference>
<dbReference type="Gramene" id="BGIOSGA023139-TA">
    <property type="protein sequence ID" value="BGIOSGA023139-PA"/>
    <property type="gene ID" value="BGIOSGA023139"/>
</dbReference>
<dbReference type="NCBIfam" id="NF003720">
    <property type="entry name" value="PRK05329.1-3"/>
    <property type="match status" value="1"/>
</dbReference>
<proteinExistence type="predicted"/>
<dbReference type="GO" id="GO:0051539">
    <property type="term" value="F:4 iron, 4 sulfur cluster binding"/>
    <property type="evidence" value="ECO:0007669"/>
    <property type="project" value="UniProtKB-KW"/>
</dbReference>
<keyword evidence="7" id="KW-0408">Iron</keyword>
<dbReference type="InterPro" id="IPR003953">
    <property type="entry name" value="FAD-dep_OxRdtase_2_FAD-bd"/>
</dbReference>
<dbReference type="NCBIfam" id="TIGR03379">
    <property type="entry name" value="glycerol3P_GlpC"/>
    <property type="match status" value="1"/>
</dbReference>
<dbReference type="InterPro" id="IPR036188">
    <property type="entry name" value="FAD/NAD-bd_sf"/>
</dbReference>
<keyword evidence="3" id="KW-0288">FMN</keyword>
<dbReference type="InterPro" id="IPR009158">
    <property type="entry name" value="G3P_DH_GlpB_su"/>
</dbReference>
<dbReference type="InterPro" id="IPR017896">
    <property type="entry name" value="4Fe4S_Fe-S-bd"/>
</dbReference>
<evidence type="ECO:0000313" key="11">
    <source>
        <dbReference type="Proteomes" id="UP000007015"/>
    </source>
</evidence>
<dbReference type="GO" id="GO:0004368">
    <property type="term" value="F:glycerol-3-phosphate dehydrogenase (quinone) activity"/>
    <property type="evidence" value="ECO:0007669"/>
    <property type="project" value="InterPro"/>
</dbReference>
<evidence type="ECO:0000256" key="5">
    <source>
        <dbReference type="ARBA" id="ARBA00022737"/>
    </source>
</evidence>
<dbReference type="PROSITE" id="PS00198">
    <property type="entry name" value="4FE4S_FER_1"/>
    <property type="match status" value="1"/>
</dbReference>
<dbReference type="NCBIfam" id="NF008369">
    <property type="entry name" value="PRK11168.1"/>
    <property type="match status" value="1"/>
</dbReference>
<name>B8B421_ORYSI</name>
<evidence type="ECO:0000256" key="7">
    <source>
        <dbReference type="ARBA" id="ARBA00023004"/>
    </source>
</evidence>
<keyword evidence="8" id="KW-0411">Iron-sulfur</keyword>
<evidence type="ECO:0000256" key="6">
    <source>
        <dbReference type="ARBA" id="ARBA00023002"/>
    </source>
</evidence>